<dbReference type="InterPro" id="IPR020610">
    <property type="entry name" value="Thiolase_AS"/>
</dbReference>
<dbReference type="InterPro" id="IPR016039">
    <property type="entry name" value="Thiolase-like"/>
</dbReference>
<dbReference type="PROSITE" id="PS00737">
    <property type="entry name" value="THIOLASE_2"/>
    <property type="match status" value="1"/>
</dbReference>
<evidence type="ECO:0000256" key="3">
    <source>
        <dbReference type="ARBA" id="ARBA00023315"/>
    </source>
</evidence>
<dbReference type="InterPro" id="IPR020616">
    <property type="entry name" value="Thiolase_N"/>
</dbReference>
<accession>A0ABV2R8P0</accession>
<evidence type="ECO:0000259" key="5">
    <source>
        <dbReference type="Pfam" id="PF00108"/>
    </source>
</evidence>
<dbReference type="Gene3D" id="3.40.47.10">
    <property type="match status" value="2"/>
</dbReference>
<reference evidence="7 8" key="1">
    <citation type="submission" date="2024-06" db="EMBL/GenBank/DDBJ databases">
        <title>Sorghum-associated microbial communities from plants grown in Nebraska, USA.</title>
        <authorList>
            <person name="Schachtman D."/>
        </authorList>
    </citation>
    <scope>NUCLEOTIDE SEQUENCE [LARGE SCALE GENOMIC DNA]</scope>
    <source>
        <strain evidence="7 8">2814</strain>
    </source>
</reference>
<dbReference type="PANTHER" id="PTHR18919">
    <property type="entry name" value="ACETYL-COA C-ACYLTRANSFERASE"/>
    <property type="match status" value="1"/>
</dbReference>
<keyword evidence="3 4" id="KW-0012">Acyltransferase</keyword>
<dbReference type="GO" id="GO:0003985">
    <property type="term" value="F:acetyl-CoA C-acetyltransferase activity"/>
    <property type="evidence" value="ECO:0007669"/>
    <property type="project" value="UniProtKB-EC"/>
</dbReference>
<evidence type="ECO:0000256" key="1">
    <source>
        <dbReference type="ARBA" id="ARBA00010982"/>
    </source>
</evidence>
<evidence type="ECO:0000313" key="8">
    <source>
        <dbReference type="Proteomes" id="UP001549313"/>
    </source>
</evidence>
<name>A0ABV2R8P0_9CAUL</name>
<dbReference type="PIRSF" id="PIRSF000429">
    <property type="entry name" value="Ac-CoA_Ac_transf"/>
    <property type="match status" value="1"/>
</dbReference>
<gene>
    <name evidence="7" type="ORF">ABIE19_000196</name>
</gene>
<dbReference type="EC" id="2.3.1.9" evidence="7"/>
<dbReference type="InterPro" id="IPR020617">
    <property type="entry name" value="Thiolase_C"/>
</dbReference>
<evidence type="ECO:0000256" key="4">
    <source>
        <dbReference type="RuleBase" id="RU003557"/>
    </source>
</evidence>
<comment type="caution">
    <text evidence="7">The sequence shown here is derived from an EMBL/GenBank/DDBJ whole genome shotgun (WGS) entry which is preliminary data.</text>
</comment>
<dbReference type="InterPro" id="IPR020615">
    <property type="entry name" value="Thiolase_acyl_enz_int_AS"/>
</dbReference>
<dbReference type="PROSITE" id="PS00099">
    <property type="entry name" value="THIOLASE_3"/>
    <property type="match status" value="1"/>
</dbReference>
<feature type="domain" description="Thiolase N-terminal" evidence="5">
    <location>
        <begin position="4"/>
        <end position="260"/>
    </location>
</feature>
<comment type="similarity">
    <text evidence="1 4">Belongs to the thiolase-like superfamily. Thiolase family.</text>
</comment>
<keyword evidence="8" id="KW-1185">Reference proteome</keyword>
<proteinExistence type="inferred from homology"/>
<dbReference type="InterPro" id="IPR002155">
    <property type="entry name" value="Thiolase"/>
</dbReference>
<dbReference type="Proteomes" id="UP001549313">
    <property type="component" value="Unassembled WGS sequence"/>
</dbReference>
<sequence length="390" mass="40030">MTDVVIVSAVRTPVGSFLGGLSSLPASKLGEVAIKAALERAGVAPADVDEVILGQVLQAGAGQGPARQASIGADLPNETPAWSLNQLCGSGLRAVALAYQQIIQGDAKIVVAGGQESMSQSPHTAQLRNGQKMGELGFKDSMLQDGLIDAFHGYHMGQTAENIAERWSIDRAAQDAFAVASQNKAEAAQKAGKFVDEIVPVTVTSRKGDVVVDQDEYIRHGATIEAMEKLKPAFLKDGTVTAANASGINDGAAALVLMSADEAKARGLEPLARIASWATAGVDPAIMGTGPIPASKKALEKAGWTVADLDLIESNEAFAAQSLCVVKDLGLDPAKVNVNGGAIAIGHPVGASGARILTTLLHEMKRSGAKKGLATLCVGGGMGVALCVER</sequence>
<keyword evidence="2 4" id="KW-0808">Transferase</keyword>
<dbReference type="NCBIfam" id="TIGR01930">
    <property type="entry name" value="AcCoA-C-Actrans"/>
    <property type="match status" value="1"/>
</dbReference>
<dbReference type="Pfam" id="PF02803">
    <property type="entry name" value="Thiolase_C"/>
    <property type="match status" value="1"/>
</dbReference>
<dbReference type="Pfam" id="PF00108">
    <property type="entry name" value="Thiolase_N"/>
    <property type="match status" value="1"/>
</dbReference>
<dbReference type="PROSITE" id="PS00098">
    <property type="entry name" value="THIOLASE_1"/>
    <property type="match status" value="1"/>
</dbReference>
<dbReference type="EMBL" id="JBEPTF010000001">
    <property type="protein sequence ID" value="MET4682287.1"/>
    <property type="molecule type" value="Genomic_DNA"/>
</dbReference>
<feature type="domain" description="Thiolase C-terminal" evidence="6">
    <location>
        <begin position="269"/>
        <end position="390"/>
    </location>
</feature>
<protein>
    <submittedName>
        <fullName evidence="7">Acetyl-CoA C-acetyltransferase</fullName>
        <ecNumber evidence="7">2.3.1.9</ecNumber>
    </submittedName>
</protein>
<evidence type="ECO:0000259" key="6">
    <source>
        <dbReference type="Pfam" id="PF02803"/>
    </source>
</evidence>
<evidence type="ECO:0000313" key="7">
    <source>
        <dbReference type="EMBL" id="MET4682287.1"/>
    </source>
</evidence>
<evidence type="ECO:0000256" key="2">
    <source>
        <dbReference type="ARBA" id="ARBA00022679"/>
    </source>
</evidence>
<dbReference type="InterPro" id="IPR020613">
    <property type="entry name" value="Thiolase_CS"/>
</dbReference>
<dbReference type="SUPFAM" id="SSF53901">
    <property type="entry name" value="Thiolase-like"/>
    <property type="match status" value="2"/>
</dbReference>
<dbReference type="RefSeq" id="WP_354087244.1">
    <property type="nucleotide sequence ID" value="NZ_JBEPTF010000001.1"/>
</dbReference>
<organism evidence="7 8">
    <name type="scientific">Brevundimonas faecalis</name>
    <dbReference type="NCBI Taxonomy" id="947378"/>
    <lineage>
        <taxon>Bacteria</taxon>
        <taxon>Pseudomonadati</taxon>
        <taxon>Pseudomonadota</taxon>
        <taxon>Alphaproteobacteria</taxon>
        <taxon>Caulobacterales</taxon>
        <taxon>Caulobacteraceae</taxon>
        <taxon>Brevundimonas</taxon>
    </lineage>
</organism>
<dbReference type="CDD" id="cd00751">
    <property type="entry name" value="thiolase"/>
    <property type="match status" value="1"/>
</dbReference>
<dbReference type="PANTHER" id="PTHR18919:SF107">
    <property type="entry name" value="ACETYL-COA ACETYLTRANSFERASE, CYTOSOLIC"/>
    <property type="match status" value="1"/>
</dbReference>